<comment type="cofactor">
    <cofactor evidence="1">
        <name>[8Fe-7S] cluster</name>
        <dbReference type="ChEBI" id="CHEBI:21143"/>
    </cofactor>
</comment>
<dbReference type="InterPro" id="IPR000510">
    <property type="entry name" value="Nase/OxRdtase_comp1"/>
</dbReference>
<organism evidence="16 17">
    <name type="scientific">Azotobacter vinelandii (strain DJ / ATCC BAA-1303)</name>
    <dbReference type="NCBI Taxonomy" id="322710"/>
    <lineage>
        <taxon>Bacteria</taxon>
        <taxon>Pseudomonadati</taxon>
        <taxon>Pseudomonadota</taxon>
        <taxon>Gammaproteobacteria</taxon>
        <taxon>Pseudomonadales</taxon>
        <taxon>Pseudomonadaceae</taxon>
        <taxon>Azotobacter</taxon>
    </lineage>
</organism>
<evidence type="ECO:0000256" key="1">
    <source>
        <dbReference type="ARBA" id="ARBA00001919"/>
    </source>
</evidence>
<feature type="domain" description="Nitrogenase/oxidoreductase component 1" evidence="15">
    <location>
        <begin position="58"/>
        <end position="434"/>
    </location>
</feature>
<evidence type="ECO:0000256" key="13">
    <source>
        <dbReference type="RuleBase" id="RU004021"/>
    </source>
</evidence>
<keyword evidence="8" id="KW-0408">Iron</keyword>
<reference evidence="16 17" key="1">
    <citation type="journal article" date="2009" name="J. Bacteriol.">
        <title>Genome sequence of Azotobacter vinelandii, an obligate aerobe specialized to support diverse anaerobic metabolic processes.</title>
        <authorList>
            <person name="Setubal J.C."/>
            <person name="dos Santos P."/>
            <person name="Goldman B.S."/>
            <person name="Ertesvag H."/>
            <person name="Espin G."/>
            <person name="Rubio L.M."/>
            <person name="Valla S."/>
            <person name="Almeida N.F."/>
            <person name="Balasubramanian D."/>
            <person name="Cromes L."/>
            <person name="Curatti L."/>
            <person name="Du Z."/>
            <person name="Godsy E."/>
            <person name="Goodner B."/>
            <person name="Hellner-Burris K."/>
            <person name="Hernandez J.A."/>
            <person name="Houmiel K."/>
            <person name="Imperial J."/>
            <person name="Kennedy C."/>
            <person name="Larson T.J."/>
            <person name="Latreille P."/>
            <person name="Ligon L.S."/>
            <person name="Lu J."/>
            <person name="Maerk M."/>
            <person name="Miller N.M."/>
            <person name="Norton S."/>
            <person name="O'Carroll I.P."/>
            <person name="Paulsen I."/>
            <person name="Raulfs E.C."/>
            <person name="Roemer R."/>
            <person name="Rosser J."/>
            <person name="Segura D."/>
            <person name="Slater S."/>
            <person name="Stricklin S.L."/>
            <person name="Studholme D.J."/>
            <person name="Sun J."/>
            <person name="Viana C.J."/>
            <person name="Wallin E."/>
            <person name="Wang B."/>
            <person name="Wheeler C."/>
            <person name="Zhu H."/>
            <person name="Dean D.R."/>
            <person name="Dixon R."/>
            <person name="Wood D."/>
        </authorList>
    </citation>
    <scope>NUCLEOTIDE SEQUENCE [LARGE SCALE GENOMIC DNA]</scope>
    <source>
        <strain evidence="17">DJ / ATCC BAA-1303</strain>
    </source>
</reference>
<dbReference type="STRING" id="322710.Avin_39870"/>
<keyword evidence="6" id="KW-0067">ATP-binding</keyword>
<dbReference type="AlphaFoldDB" id="C1DE18"/>
<dbReference type="Pfam" id="PF00148">
    <property type="entry name" value="Oxidored_nitro"/>
    <property type="match status" value="1"/>
</dbReference>
<evidence type="ECO:0000256" key="2">
    <source>
        <dbReference type="ARBA" id="ARBA00011002"/>
    </source>
</evidence>
<proteinExistence type="inferred from homology"/>
<dbReference type="Proteomes" id="UP000002424">
    <property type="component" value="Chromosome"/>
</dbReference>
<dbReference type="PANTHER" id="PTHR43457">
    <property type="entry name" value="NITROGENASE MOLYBDENUM-IRON PROTEIN ALPHA CHAIN"/>
    <property type="match status" value="1"/>
</dbReference>
<accession>C1DE18</accession>
<dbReference type="GO" id="GO:0046872">
    <property type="term" value="F:metal ion binding"/>
    <property type="evidence" value="ECO:0007669"/>
    <property type="project" value="UniProtKB-KW"/>
</dbReference>
<comment type="catalytic activity">
    <reaction evidence="12">
        <text>N2 + 8 reduced [2Fe-2S]-[ferredoxin] + 16 ATP + 16 H2O = H2 + 8 oxidized [2Fe-2S]-[ferredoxin] + 2 NH4(+) + 16 ADP + 16 phosphate + 6 H(+)</text>
        <dbReference type="Rhea" id="RHEA:21448"/>
        <dbReference type="Rhea" id="RHEA-COMP:10000"/>
        <dbReference type="Rhea" id="RHEA-COMP:10001"/>
        <dbReference type="ChEBI" id="CHEBI:15377"/>
        <dbReference type="ChEBI" id="CHEBI:15378"/>
        <dbReference type="ChEBI" id="CHEBI:17997"/>
        <dbReference type="ChEBI" id="CHEBI:18276"/>
        <dbReference type="ChEBI" id="CHEBI:28938"/>
        <dbReference type="ChEBI" id="CHEBI:30616"/>
        <dbReference type="ChEBI" id="CHEBI:33737"/>
        <dbReference type="ChEBI" id="CHEBI:33738"/>
        <dbReference type="ChEBI" id="CHEBI:43474"/>
        <dbReference type="ChEBI" id="CHEBI:456216"/>
        <dbReference type="EC" id="1.18.6.1"/>
    </reaction>
</comment>
<keyword evidence="17" id="KW-1185">Reference proteome</keyword>
<dbReference type="PROSITE" id="PS00090">
    <property type="entry name" value="NITROGENASE_1_2"/>
    <property type="match status" value="1"/>
</dbReference>
<dbReference type="GO" id="GO:0005524">
    <property type="term" value="F:ATP binding"/>
    <property type="evidence" value="ECO:0007669"/>
    <property type="project" value="UniProtKB-KW"/>
</dbReference>
<dbReference type="PROSITE" id="PS00699">
    <property type="entry name" value="NITROGENASE_1_1"/>
    <property type="match status" value="1"/>
</dbReference>
<evidence type="ECO:0000256" key="11">
    <source>
        <dbReference type="ARBA" id="ARBA00030899"/>
    </source>
</evidence>
<evidence type="ECO:0000256" key="4">
    <source>
        <dbReference type="ARBA" id="ARBA00022723"/>
    </source>
</evidence>
<feature type="region of interest" description="Disordered" evidence="14">
    <location>
        <begin position="1"/>
        <end position="20"/>
    </location>
</feature>
<dbReference type="KEGG" id="avn:Avin_39870"/>
<evidence type="ECO:0000256" key="6">
    <source>
        <dbReference type="ARBA" id="ARBA00022840"/>
    </source>
</evidence>
<evidence type="ECO:0000256" key="10">
    <source>
        <dbReference type="ARBA" id="ARBA00023231"/>
    </source>
</evidence>
<evidence type="ECO:0000256" key="3">
    <source>
        <dbReference type="ARBA" id="ARBA00012773"/>
    </source>
</evidence>
<dbReference type="EMBL" id="CP001157">
    <property type="protein sequence ID" value="ACO80126.1"/>
    <property type="molecule type" value="Genomic_DNA"/>
</dbReference>
<name>C1DE18_AZOVD</name>
<evidence type="ECO:0000256" key="14">
    <source>
        <dbReference type="SAM" id="MobiDB-lite"/>
    </source>
</evidence>
<dbReference type="InterPro" id="IPR000318">
    <property type="entry name" value="Nase_comp1_CS"/>
</dbReference>
<dbReference type="Gene3D" id="3.40.50.1980">
    <property type="entry name" value="Nitrogenase molybdenum iron protein domain"/>
    <property type="match status" value="1"/>
</dbReference>
<evidence type="ECO:0000256" key="5">
    <source>
        <dbReference type="ARBA" id="ARBA00022741"/>
    </source>
</evidence>
<keyword evidence="9" id="KW-0411">Iron-sulfur</keyword>
<dbReference type="SUPFAM" id="SSF53807">
    <property type="entry name" value="Helical backbone' metal receptor"/>
    <property type="match status" value="1"/>
</dbReference>
<keyword evidence="10 13" id="KW-0535">Nitrogen fixation</keyword>
<dbReference type="PANTHER" id="PTHR43457:SF1">
    <property type="entry name" value="NITROGENASE MOLYBDENUM-IRON PROTEIN ALPHA CHAIN"/>
    <property type="match status" value="1"/>
</dbReference>
<dbReference type="RefSeq" id="WP_012702501.1">
    <property type="nucleotide sequence ID" value="NC_012560.1"/>
</dbReference>
<dbReference type="EC" id="1.18.6.1" evidence="3"/>
<evidence type="ECO:0000256" key="7">
    <source>
        <dbReference type="ARBA" id="ARBA00023002"/>
    </source>
</evidence>
<dbReference type="GeneID" id="88186938"/>
<dbReference type="GO" id="GO:0051536">
    <property type="term" value="F:iron-sulfur cluster binding"/>
    <property type="evidence" value="ECO:0007669"/>
    <property type="project" value="UniProtKB-KW"/>
</dbReference>
<dbReference type="EnsemblBacteria" id="ACO80126">
    <property type="protein sequence ID" value="ACO80126"/>
    <property type="gene ID" value="Avin_39870"/>
</dbReference>
<evidence type="ECO:0000256" key="12">
    <source>
        <dbReference type="ARBA" id="ARBA00047967"/>
    </source>
</evidence>
<keyword evidence="5" id="KW-0547">Nucleotide-binding</keyword>
<keyword evidence="7" id="KW-0560">Oxidoreductase</keyword>
<dbReference type="HOGENOM" id="CLU_536180_0_0_6"/>
<dbReference type="eggNOG" id="COG2710">
    <property type="taxonomic scope" value="Bacteria"/>
</dbReference>
<evidence type="ECO:0000313" key="17">
    <source>
        <dbReference type="Proteomes" id="UP000002424"/>
    </source>
</evidence>
<dbReference type="OrthoDB" id="9762718at2"/>
<dbReference type="InterPro" id="IPR010143">
    <property type="entry name" value="Nase_comp1_asu"/>
</dbReference>
<evidence type="ECO:0000256" key="9">
    <source>
        <dbReference type="ARBA" id="ARBA00023014"/>
    </source>
</evidence>
<evidence type="ECO:0000313" key="16">
    <source>
        <dbReference type="EMBL" id="ACO80126.1"/>
    </source>
</evidence>
<evidence type="ECO:0000259" key="15">
    <source>
        <dbReference type="Pfam" id="PF00148"/>
    </source>
</evidence>
<comment type="similarity">
    <text evidence="2 13">Belongs to the NifD/NifK/NifE/NifN family.</text>
</comment>
<protein>
    <recommendedName>
        <fullName evidence="3">nitrogenase</fullName>
        <ecNumber evidence="3">1.18.6.1</ecNumber>
    </recommendedName>
    <alternativeName>
        <fullName evidence="11">Nitrogenase component I</fullName>
    </alternativeName>
</protein>
<dbReference type="GO" id="GO:0016163">
    <property type="term" value="F:nitrogenase activity"/>
    <property type="evidence" value="ECO:0007669"/>
    <property type="project" value="UniProtKB-EC"/>
</dbReference>
<keyword evidence="4" id="KW-0479">Metal-binding</keyword>
<dbReference type="Gene3D" id="3.40.50.12380">
    <property type="entry name" value="Nitrogenase MoFe cofactor biosynthesis protein NifE, C-terminal"/>
    <property type="match status" value="1"/>
</dbReference>
<evidence type="ECO:0000256" key="8">
    <source>
        <dbReference type="ARBA" id="ARBA00023004"/>
    </source>
</evidence>
<dbReference type="SMR" id="C1DE18"/>
<sequence length="464" mass="50511">MNDTLPPKEKLHRQGTRYPPLAAGCPPFDLPPWNRGLNRMQTGRQAIGHCLYGGQTATLWAPVRDLLHITHGPVGCGVYAQANRPATPGPEGLGRFSGLNLCTDFLERDVVFGGEPKLALAIREAARLFPLQRGMTLLSTCPVALIGDDIGSVARRQQERLGTPVVAVHCAGFRRGEGIGDTHATIADTWRDWARPSAAPAARAVTLFCREMDGAWRGIVRLLESIGLDVVARWPGGGSRRSIARLGDSRLVVGIDMEYWVKLLCRRTGQPWLEADFLGPGASAASLRAIAAHFDDGVRAAAEALIASQAGEARARLDACRERLAGRLYLSLAPVRPRDAQAFAEAGIRVGSALQGWPEADGRWRLPERPLRYQEMSPEQVDALLARARPDLLDGLGQDGPLWRRRGYAVLDDQARAELNRTAIGFAGTERLARLLQRLFDSPLRKCIPPWGESGSRPAGPNDP</sequence>
<gene>
    <name evidence="16" type="ordered locus">Avin_39870</name>
</gene>